<dbReference type="GO" id="GO:0005886">
    <property type="term" value="C:plasma membrane"/>
    <property type="evidence" value="ECO:0007669"/>
    <property type="project" value="UniProtKB-SubCell"/>
</dbReference>
<evidence type="ECO:0000256" key="2">
    <source>
        <dbReference type="ARBA" id="ARBA00022692"/>
    </source>
</evidence>
<evidence type="ECO:0000256" key="6">
    <source>
        <dbReference type="SAM" id="Phobius"/>
    </source>
</evidence>
<feature type="compositionally biased region" description="Polar residues" evidence="5">
    <location>
        <begin position="409"/>
        <end position="424"/>
    </location>
</feature>
<keyword evidence="8" id="KW-0067">ATP-binding</keyword>
<dbReference type="CDD" id="cd07346">
    <property type="entry name" value="ABC_6TM_exporters"/>
    <property type="match status" value="1"/>
</dbReference>
<evidence type="ECO:0000256" key="3">
    <source>
        <dbReference type="ARBA" id="ARBA00022989"/>
    </source>
</evidence>
<proteinExistence type="predicted"/>
<evidence type="ECO:0000256" key="4">
    <source>
        <dbReference type="ARBA" id="ARBA00023136"/>
    </source>
</evidence>
<feature type="transmembrane region" description="Helical" evidence="6">
    <location>
        <begin position="148"/>
        <end position="168"/>
    </location>
</feature>
<evidence type="ECO:0000313" key="8">
    <source>
        <dbReference type="EMBL" id="UWQ53117.1"/>
    </source>
</evidence>
<evidence type="ECO:0000256" key="5">
    <source>
        <dbReference type="SAM" id="MobiDB-lite"/>
    </source>
</evidence>
<evidence type="ECO:0000259" key="7">
    <source>
        <dbReference type="PROSITE" id="PS50929"/>
    </source>
</evidence>
<comment type="subcellular location">
    <subcellularLocation>
        <location evidence="1">Cell membrane</location>
        <topology evidence="1">Multi-pass membrane protein</topology>
    </subcellularLocation>
</comment>
<keyword evidence="2 6" id="KW-0812">Transmembrane</keyword>
<dbReference type="GO" id="GO:0005524">
    <property type="term" value="F:ATP binding"/>
    <property type="evidence" value="ECO:0007669"/>
    <property type="project" value="UniProtKB-KW"/>
</dbReference>
<keyword evidence="3 6" id="KW-1133">Transmembrane helix</keyword>
<reference evidence="8" key="1">
    <citation type="submission" date="2021-08" db="EMBL/GenBank/DDBJ databases">
        <authorList>
            <person name="Nwanade C."/>
            <person name="Wang M."/>
            <person name="Masoudi A."/>
            <person name="Yu Z."/>
            <person name="Liu J."/>
        </authorList>
    </citation>
    <scope>NUCLEOTIDE SEQUENCE</scope>
    <source>
        <strain evidence="8">S122</strain>
    </source>
</reference>
<keyword evidence="8" id="KW-0547">Nucleotide-binding</keyword>
<protein>
    <submittedName>
        <fullName evidence="8">ABC transporter ATP-binding protein</fullName>
    </submittedName>
</protein>
<dbReference type="InterPro" id="IPR011527">
    <property type="entry name" value="ABC1_TM_dom"/>
</dbReference>
<feature type="transmembrane region" description="Helical" evidence="6">
    <location>
        <begin position="102"/>
        <end position="120"/>
    </location>
</feature>
<dbReference type="KEGG" id="lcae:K3721_14015"/>
<dbReference type="Gene3D" id="1.20.1560.10">
    <property type="entry name" value="ABC transporter type 1, transmembrane domain"/>
    <property type="match status" value="1"/>
</dbReference>
<keyword evidence="4 6" id="KW-0472">Membrane</keyword>
<feature type="transmembrane region" description="Helical" evidence="6">
    <location>
        <begin position="41"/>
        <end position="65"/>
    </location>
</feature>
<dbReference type="GO" id="GO:0140359">
    <property type="term" value="F:ABC-type transporter activity"/>
    <property type="evidence" value="ECO:0007669"/>
    <property type="project" value="InterPro"/>
</dbReference>
<dbReference type="PROSITE" id="PS50929">
    <property type="entry name" value="ABC_TM1F"/>
    <property type="match status" value="1"/>
</dbReference>
<dbReference type="InterPro" id="IPR036640">
    <property type="entry name" value="ABC1_TM_sf"/>
</dbReference>
<dbReference type="RefSeq" id="WP_193747987.1">
    <property type="nucleotide sequence ID" value="NZ_CP081070.1"/>
</dbReference>
<organism evidence="8 9">
    <name type="scientific">Leisingera caerulea</name>
    <name type="common">Phaeobacter caeruleus</name>
    <dbReference type="NCBI Taxonomy" id="506591"/>
    <lineage>
        <taxon>Bacteria</taxon>
        <taxon>Pseudomonadati</taxon>
        <taxon>Pseudomonadota</taxon>
        <taxon>Alphaproteobacteria</taxon>
        <taxon>Rhodobacterales</taxon>
        <taxon>Roseobacteraceae</taxon>
        <taxon>Leisingera</taxon>
    </lineage>
</organism>
<name>A0A9Q9HG23_LEICA</name>
<feature type="region of interest" description="Disordered" evidence="5">
    <location>
        <begin position="397"/>
        <end position="431"/>
    </location>
</feature>
<accession>A0A9Q9HG23</accession>
<feature type="transmembrane region" description="Helical" evidence="6">
    <location>
        <begin position="327"/>
        <end position="349"/>
    </location>
</feature>
<feature type="domain" description="ABC transmembrane type-1" evidence="7">
    <location>
        <begin position="124"/>
        <end position="384"/>
    </location>
</feature>
<dbReference type="SUPFAM" id="SSF90123">
    <property type="entry name" value="ABC transporter transmembrane region"/>
    <property type="match status" value="1"/>
</dbReference>
<dbReference type="Proteomes" id="UP001058713">
    <property type="component" value="Chromosome"/>
</dbReference>
<sequence>MNIRQQAIIPAMLDLHSLTHDAAGAFGFWYDDTAPGWLHPVMHLVLVLAPALLVLTLAGQAAWLLRQRFLRRAAPFTPPQLPAGGLEPGLPRHILRTTGKQQTVLVLLSLSAMPILYLTLELPKQIVNRVFESGDAAIPVLSFEVSQVSLLFLLCGGYLVAISLNGLNKYWLNIRKGRVAESFVRRLRLAVYRQWRQDQPAQRQPAIMPVLGPEVEPVGGFASELLTVPLLQGGTLATILLFMFVQDPILAAAALTVLPLQLIIVPQLQRRVNAVSRKRIREMRLLGENLDRDMRASGQGALPVARSFRQLQDLRLQIHRLKFLAKAINNFLTALTPFLFYSLGGYFVLQERVSLGALVAMLSAHKEFSSPLKDLFRFYQQSEDVRIRYQEIRAFASGSRGEPGPAEASQHQYGPNPAHGNSFTYERKRPS</sequence>
<dbReference type="AlphaFoldDB" id="A0A9Q9HG23"/>
<dbReference type="EMBL" id="CP081070">
    <property type="protein sequence ID" value="UWQ53117.1"/>
    <property type="molecule type" value="Genomic_DNA"/>
</dbReference>
<gene>
    <name evidence="8" type="ORF">K3721_14015</name>
</gene>
<evidence type="ECO:0000256" key="1">
    <source>
        <dbReference type="ARBA" id="ARBA00004651"/>
    </source>
</evidence>
<evidence type="ECO:0000313" key="9">
    <source>
        <dbReference type="Proteomes" id="UP001058713"/>
    </source>
</evidence>